<dbReference type="PANTHER" id="PTHR37422:SF13">
    <property type="entry name" value="LIPOPOLYSACCHARIDE BIOSYNTHESIS PROTEIN PA4999-RELATED"/>
    <property type="match status" value="1"/>
</dbReference>
<accession>D7CVP6</accession>
<dbReference type="eggNOG" id="ENOG5033TCD">
    <property type="taxonomic scope" value="Bacteria"/>
</dbReference>
<evidence type="ECO:0000256" key="1">
    <source>
        <dbReference type="ARBA" id="ARBA00004141"/>
    </source>
</evidence>
<dbReference type="GO" id="GO:0016020">
    <property type="term" value="C:membrane"/>
    <property type="evidence" value="ECO:0007669"/>
    <property type="project" value="UniProtKB-SubCell"/>
</dbReference>
<evidence type="ECO:0000256" key="4">
    <source>
        <dbReference type="ARBA" id="ARBA00023136"/>
    </source>
</evidence>
<reference evidence="7 8" key="2">
    <citation type="journal article" date="2011" name="Stand. Genomic Sci.">
        <title>Complete genome sequence of Truepera radiovictrix type strain (RQ-24).</title>
        <authorList>
            <person name="Ivanova N."/>
            <person name="Rohde C."/>
            <person name="Munk C."/>
            <person name="Nolan M."/>
            <person name="Lucas S."/>
            <person name="Del Rio T.G."/>
            <person name="Tice H."/>
            <person name="Deshpande S."/>
            <person name="Cheng J.F."/>
            <person name="Tapia R."/>
            <person name="Han C."/>
            <person name="Goodwin L."/>
            <person name="Pitluck S."/>
            <person name="Liolios K."/>
            <person name="Mavromatis K."/>
            <person name="Mikhailova N."/>
            <person name="Pati A."/>
            <person name="Chen A."/>
            <person name="Palaniappan K."/>
            <person name="Land M."/>
            <person name="Hauser L."/>
            <person name="Chang Y.J."/>
            <person name="Jeffries C.D."/>
            <person name="Brambilla E."/>
            <person name="Rohde M."/>
            <person name="Goker M."/>
            <person name="Tindall B.J."/>
            <person name="Woyke T."/>
            <person name="Bristow J."/>
            <person name="Eisen J.A."/>
            <person name="Markowitz V."/>
            <person name="Hugenholtz P."/>
            <person name="Kyrpides N.C."/>
            <person name="Klenk H.P."/>
            <person name="Lapidus A."/>
        </authorList>
    </citation>
    <scope>NUCLEOTIDE SEQUENCE [LARGE SCALE GENOMIC DNA]</scope>
    <source>
        <strain evidence="8">DSM 17093 / CIP 108686 / LMG 22925 / RQ-24</strain>
    </source>
</reference>
<feature type="transmembrane region" description="Helical" evidence="5">
    <location>
        <begin position="59"/>
        <end position="77"/>
    </location>
</feature>
<dbReference type="PANTHER" id="PTHR37422">
    <property type="entry name" value="TEICHURONIC ACID BIOSYNTHESIS PROTEIN TUAE"/>
    <property type="match status" value="1"/>
</dbReference>
<feature type="transmembrane region" description="Helical" evidence="5">
    <location>
        <begin position="237"/>
        <end position="264"/>
    </location>
</feature>
<feature type="transmembrane region" description="Helical" evidence="5">
    <location>
        <begin position="89"/>
        <end position="109"/>
    </location>
</feature>
<evidence type="ECO:0000256" key="3">
    <source>
        <dbReference type="ARBA" id="ARBA00022989"/>
    </source>
</evidence>
<feature type="transmembrane region" description="Helical" evidence="5">
    <location>
        <begin position="124"/>
        <end position="141"/>
    </location>
</feature>
<dbReference type="EMBL" id="CP002049">
    <property type="protein sequence ID" value="ADI15957.1"/>
    <property type="molecule type" value="Genomic_DNA"/>
</dbReference>
<feature type="transmembrane region" description="Helical" evidence="5">
    <location>
        <begin position="273"/>
        <end position="296"/>
    </location>
</feature>
<feature type="transmembrane region" description="Helical" evidence="5">
    <location>
        <begin position="153"/>
        <end position="177"/>
    </location>
</feature>
<name>D7CVP6_TRURR</name>
<feature type="domain" description="O-antigen ligase-related" evidence="6">
    <location>
        <begin position="237"/>
        <end position="375"/>
    </location>
</feature>
<evidence type="ECO:0000256" key="5">
    <source>
        <dbReference type="SAM" id="Phobius"/>
    </source>
</evidence>
<proteinExistence type="predicted"/>
<feature type="transmembrane region" description="Helical" evidence="5">
    <location>
        <begin position="30"/>
        <end position="47"/>
    </location>
</feature>
<keyword evidence="8" id="KW-1185">Reference proteome</keyword>
<dbReference type="InterPro" id="IPR051533">
    <property type="entry name" value="WaaL-like"/>
</dbReference>
<comment type="subcellular location">
    <subcellularLocation>
        <location evidence="1">Membrane</location>
        <topology evidence="1">Multi-pass membrane protein</topology>
    </subcellularLocation>
</comment>
<feature type="transmembrane region" description="Helical" evidence="5">
    <location>
        <begin position="369"/>
        <end position="390"/>
    </location>
</feature>
<keyword evidence="2 5" id="KW-0812">Transmembrane</keyword>
<dbReference type="STRING" id="649638.Trad_2858"/>
<evidence type="ECO:0000313" key="8">
    <source>
        <dbReference type="Proteomes" id="UP000000379"/>
    </source>
</evidence>
<evidence type="ECO:0000259" key="6">
    <source>
        <dbReference type="Pfam" id="PF04932"/>
    </source>
</evidence>
<feature type="transmembrane region" description="Helical" evidence="5">
    <location>
        <begin position="402"/>
        <end position="428"/>
    </location>
</feature>
<dbReference type="KEGG" id="tra:Trad_2858"/>
<dbReference type="RefSeq" id="WP_013179316.1">
    <property type="nucleotide sequence ID" value="NC_014221.1"/>
</dbReference>
<evidence type="ECO:0000256" key="2">
    <source>
        <dbReference type="ARBA" id="ARBA00022692"/>
    </source>
</evidence>
<dbReference type="HOGENOM" id="CLU_615056_0_0_0"/>
<dbReference type="InterPro" id="IPR007016">
    <property type="entry name" value="O-antigen_ligase-rel_domated"/>
</dbReference>
<organism evidence="7 8">
    <name type="scientific">Truepera radiovictrix (strain DSM 17093 / CIP 108686 / LMG 22925 / RQ-24)</name>
    <dbReference type="NCBI Taxonomy" id="649638"/>
    <lineage>
        <taxon>Bacteria</taxon>
        <taxon>Thermotogati</taxon>
        <taxon>Deinococcota</taxon>
        <taxon>Deinococci</taxon>
        <taxon>Trueperales</taxon>
        <taxon>Trueperaceae</taxon>
        <taxon>Truepera</taxon>
    </lineage>
</organism>
<dbReference type="Proteomes" id="UP000000379">
    <property type="component" value="Chromosome"/>
</dbReference>
<keyword evidence="4 5" id="KW-0472">Membrane</keyword>
<sequence length="459" mass="50550">MAQIVRVHRRSAGAPVGVASAWARAGRAPLVAAAVLALALLYSFPWLRIPDVLGVPLPFQRLIAWCGLAALGVRVALQGRFRANAAARLYLGVAALFFIVLGFSTWVNMTRSEVFHTLRYASEMSKYVAVFGTGFLVYYALEHGLVKVVWLERLLLVSGALSIAFAYLFLFLYWAGFRSTNEILTNSFGGALGVWPTASFLPRLAGTTAEPQQLSVIFNTALMLMLSRTYVRRWWPVALAGLLVLVLSQSKFALISLVAIALFVDATYKRHRFVFAALVVLIIPPGLNLLSTLPVFRTTLNQGLEAQAFTDRLENLGILAAIIRSNPLEGIGIGQYGVYRGALLFNDPFDNPNYNAGNDLFTIFAEAGMFGFFLIALLFGALFGKFVGVLPRLRGQQRESYLAVLIGAVTIFLNMLIGYAFLHAFFWVNLGMLLYLYRAWGWRPDPAPTSLSAPPRGHL</sequence>
<dbReference type="AlphaFoldDB" id="D7CVP6"/>
<protein>
    <recommendedName>
        <fullName evidence="6">O-antigen ligase-related domain-containing protein</fullName>
    </recommendedName>
</protein>
<evidence type="ECO:0000313" key="7">
    <source>
        <dbReference type="EMBL" id="ADI15957.1"/>
    </source>
</evidence>
<keyword evidence="3 5" id="KW-1133">Transmembrane helix</keyword>
<dbReference type="Pfam" id="PF04932">
    <property type="entry name" value="Wzy_C"/>
    <property type="match status" value="1"/>
</dbReference>
<reference evidence="8" key="1">
    <citation type="submission" date="2010-05" db="EMBL/GenBank/DDBJ databases">
        <title>The complete genome of Truepera radiovictris DSM 17093.</title>
        <authorList>
            <consortium name="US DOE Joint Genome Institute (JGI-PGF)"/>
            <person name="Lucas S."/>
            <person name="Copeland A."/>
            <person name="Lapidus A."/>
            <person name="Glavina del Rio T."/>
            <person name="Dalin E."/>
            <person name="Tice H."/>
            <person name="Bruce D."/>
            <person name="Goodwin L."/>
            <person name="Pitluck S."/>
            <person name="Kyrpides N."/>
            <person name="Mavromatis K."/>
            <person name="Ovchinnikova G."/>
            <person name="Munk A.C."/>
            <person name="Detter J.C."/>
            <person name="Han C."/>
            <person name="Tapia R."/>
            <person name="Land M."/>
            <person name="Hauser L."/>
            <person name="Markowitz V."/>
            <person name="Cheng J.-F."/>
            <person name="Hugenholtz P."/>
            <person name="Woyke T."/>
            <person name="Wu D."/>
            <person name="Tindall B."/>
            <person name="Pomrenke H.G."/>
            <person name="Brambilla E."/>
            <person name="Klenk H.-P."/>
            <person name="Eisen J.A."/>
        </authorList>
    </citation>
    <scope>NUCLEOTIDE SEQUENCE [LARGE SCALE GENOMIC DNA]</scope>
    <source>
        <strain evidence="8">DSM 17093 / CIP 108686 / LMG 22925 / RQ-24</strain>
    </source>
</reference>
<gene>
    <name evidence="7" type="ordered locus">Trad_2858</name>
</gene>